<comment type="caution">
    <text evidence="1">The sequence shown here is derived from an EMBL/GenBank/DDBJ whole genome shotgun (WGS) entry which is preliminary data.</text>
</comment>
<evidence type="ECO:0000313" key="1">
    <source>
        <dbReference type="EMBL" id="KKL07480.1"/>
    </source>
</evidence>
<sequence length="273" mass="32084">MKERFIHKDFHTNSLSQIQTINEILDEYKAQGFDLSLRQLYYQLVVRNYIPNTKGSYKNLGNLLRNARLAGLVDWSMIVDRSRSQIIQPYWRNPKDILDDVVSWFQINPWENQPVHMEVMIEKDALSGILIPVTRQQGIYFTATIGYPSISILHRMSKRLLRYLDEGKDIYILHMADHDPSGIDMTRDLADRLEMFTGFPVTVERLALTSTQIERYDPPENPVKLKDTRANTYIEEYGYSSWELDALEPRVLAELVNNFVDEHRDEDLWQETL</sequence>
<dbReference type="GO" id="GO:0005694">
    <property type="term" value="C:chromosome"/>
    <property type="evidence" value="ECO:0007669"/>
    <property type="project" value="InterPro"/>
</dbReference>
<dbReference type="InterPro" id="IPR036078">
    <property type="entry name" value="Spo11/TopoVI_A_sf"/>
</dbReference>
<feature type="non-terminal residue" evidence="1">
    <location>
        <position position="273"/>
    </location>
</feature>
<dbReference type="AlphaFoldDB" id="A0A0F9ADK1"/>
<dbReference type="GO" id="GO:0003677">
    <property type="term" value="F:DNA binding"/>
    <property type="evidence" value="ECO:0007669"/>
    <property type="project" value="InterPro"/>
</dbReference>
<dbReference type="EMBL" id="LAZR01043275">
    <property type="protein sequence ID" value="KKL07480.1"/>
    <property type="molecule type" value="Genomic_DNA"/>
</dbReference>
<gene>
    <name evidence="1" type="ORF">LCGC14_2585610</name>
</gene>
<dbReference type="SUPFAM" id="SSF56726">
    <property type="entry name" value="DNA topoisomerase IV, alpha subunit"/>
    <property type="match status" value="1"/>
</dbReference>
<evidence type="ECO:0008006" key="2">
    <source>
        <dbReference type="Google" id="ProtNLM"/>
    </source>
</evidence>
<protein>
    <recommendedName>
        <fullName evidence="2">DUF2399 domain-containing protein</fullName>
    </recommendedName>
</protein>
<reference evidence="1" key="1">
    <citation type="journal article" date="2015" name="Nature">
        <title>Complex archaea that bridge the gap between prokaryotes and eukaryotes.</title>
        <authorList>
            <person name="Spang A."/>
            <person name="Saw J.H."/>
            <person name="Jorgensen S.L."/>
            <person name="Zaremba-Niedzwiedzka K."/>
            <person name="Martijn J."/>
            <person name="Lind A.E."/>
            <person name="van Eijk R."/>
            <person name="Schleper C."/>
            <person name="Guy L."/>
            <person name="Ettema T.J."/>
        </authorList>
    </citation>
    <scope>NUCLEOTIDE SEQUENCE</scope>
</reference>
<accession>A0A0F9ADK1</accession>
<name>A0A0F9ADK1_9ZZZZ</name>
<proteinExistence type="predicted"/>
<organism evidence="1">
    <name type="scientific">marine sediment metagenome</name>
    <dbReference type="NCBI Taxonomy" id="412755"/>
    <lineage>
        <taxon>unclassified sequences</taxon>
        <taxon>metagenomes</taxon>
        <taxon>ecological metagenomes</taxon>
    </lineage>
</organism>